<name>A0A977KBL1_9CREN</name>
<proteinExistence type="predicted"/>
<dbReference type="InterPro" id="IPR036390">
    <property type="entry name" value="WH_DNA-bd_sf"/>
</dbReference>
<evidence type="ECO:0000259" key="2">
    <source>
        <dbReference type="Pfam" id="PF03551"/>
    </source>
</evidence>
<dbReference type="PANTHER" id="PTHR43252">
    <property type="entry name" value="TRANSCRIPTIONAL REGULATOR YQJI"/>
    <property type="match status" value="1"/>
</dbReference>
<dbReference type="InterPro" id="IPR005149">
    <property type="entry name" value="Tscrpt_reg_PadR_N"/>
</dbReference>
<gene>
    <name evidence="3" type="ORF">IPA_06070</name>
</gene>
<evidence type="ECO:0000313" key="3">
    <source>
        <dbReference type="EMBL" id="UXD21635.1"/>
    </source>
</evidence>
<reference evidence="3" key="1">
    <citation type="submission" date="2013-11" db="EMBL/GenBank/DDBJ databases">
        <title>Comparative genomics of Ignicoccus.</title>
        <authorList>
            <person name="Podar M."/>
        </authorList>
    </citation>
    <scope>NUCLEOTIDE SEQUENCE</scope>
    <source>
        <strain evidence="3">DSM 13166</strain>
    </source>
</reference>
<accession>A0A977KBL1</accession>
<feature type="coiled-coil region" evidence="1">
    <location>
        <begin position="85"/>
        <end position="119"/>
    </location>
</feature>
<dbReference type="AlphaFoldDB" id="A0A977KBL1"/>
<dbReference type="Pfam" id="PF03551">
    <property type="entry name" value="PadR"/>
    <property type="match status" value="1"/>
</dbReference>
<dbReference type="InterPro" id="IPR036388">
    <property type="entry name" value="WH-like_DNA-bd_sf"/>
</dbReference>
<evidence type="ECO:0000313" key="4">
    <source>
        <dbReference type="Proteomes" id="UP001063698"/>
    </source>
</evidence>
<sequence>MRKLLEVKVKLGANEYKLNPLSLYILKSLAEKPKNGYDILKEIRKLTDGRWVPPKSTIYPTLKKMVQQGLLNVDEHGLYTITEEGRKLLNKIIESKEELEILKENVRLIEKLIESVASEGDGSST</sequence>
<dbReference type="SUPFAM" id="SSF46785">
    <property type="entry name" value="Winged helix' DNA-binding domain"/>
    <property type="match status" value="1"/>
</dbReference>
<dbReference type="EMBL" id="CP006868">
    <property type="protein sequence ID" value="UXD21635.1"/>
    <property type="molecule type" value="Genomic_DNA"/>
</dbReference>
<keyword evidence="1" id="KW-0175">Coiled coil</keyword>
<feature type="domain" description="Transcription regulator PadR N-terminal" evidence="2">
    <location>
        <begin position="25"/>
        <end position="90"/>
    </location>
</feature>
<dbReference type="KEGG" id="ipc:IPA_06070"/>
<evidence type="ECO:0000256" key="1">
    <source>
        <dbReference type="SAM" id="Coils"/>
    </source>
</evidence>
<dbReference type="PANTHER" id="PTHR43252:SF2">
    <property type="entry name" value="TRANSCRIPTION REGULATOR, PADR-LIKE FAMILY"/>
    <property type="match status" value="1"/>
</dbReference>
<protein>
    <submittedName>
        <fullName evidence="3">PadR family transcriptional regulator</fullName>
    </submittedName>
</protein>
<keyword evidence="4" id="KW-1185">Reference proteome</keyword>
<organism evidence="3 4">
    <name type="scientific">Ignicoccus pacificus DSM 13166</name>
    <dbReference type="NCBI Taxonomy" id="940294"/>
    <lineage>
        <taxon>Archaea</taxon>
        <taxon>Thermoproteota</taxon>
        <taxon>Thermoprotei</taxon>
        <taxon>Desulfurococcales</taxon>
        <taxon>Desulfurococcaceae</taxon>
        <taxon>Ignicoccus</taxon>
    </lineage>
</organism>
<dbReference type="Gene3D" id="1.10.10.10">
    <property type="entry name" value="Winged helix-like DNA-binding domain superfamily/Winged helix DNA-binding domain"/>
    <property type="match status" value="1"/>
</dbReference>
<dbReference type="Proteomes" id="UP001063698">
    <property type="component" value="Chromosome"/>
</dbReference>